<evidence type="ECO:0000256" key="1">
    <source>
        <dbReference type="SAM" id="Phobius"/>
    </source>
</evidence>
<dbReference type="HOGENOM" id="CLU_118696_0_0_1"/>
<dbReference type="AlphaFoldDB" id="F8MAM5"/>
<dbReference type="EMBL" id="GL891302">
    <property type="protein sequence ID" value="EGO60948.1"/>
    <property type="molecule type" value="Genomic_DNA"/>
</dbReference>
<dbReference type="Proteomes" id="UP000008065">
    <property type="component" value="Unassembled WGS sequence"/>
</dbReference>
<keyword evidence="1" id="KW-1133">Transmembrane helix</keyword>
<dbReference type="VEuPathDB" id="FungiDB:NEUTE1DRAFT_98105"/>
<reference evidence="3" key="1">
    <citation type="journal article" date="2011" name="Genetics">
        <title>Massive changes in genome architecture accompany the transition to self-fertility in the filamentous fungus Neurospora tetrasperma.</title>
        <authorList>
            <person name="Ellison C.E."/>
            <person name="Stajich J.E."/>
            <person name="Jacobson D.J."/>
            <person name="Natvig D.O."/>
            <person name="Lapidus A."/>
            <person name="Foster B."/>
            <person name="Aerts A."/>
            <person name="Riley R."/>
            <person name="Lindquist E.A."/>
            <person name="Grigoriev I.V."/>
            <person name="Taylor J.W."/>
        </authorList>
    </citation>
    <scope>NUCLEOTIDE SEQUENCE [LARGE SCALE GENOMIC DNA]</scope>
    <source>
        <strain evidence="3">FGSC 2508 / P0657</strain>
    </source>
</reference>
<keyword evidence="1" id="KW-0472">Membrane</keyword>
<keyword evidence="3" id="KW-1185">Reference proteome</keyword>
<proteinExistence type="predicted"/>
<evidence type="ECO:0000313" key="2">
    <source>
        <dbReference type="EMBL" id="EGO60948.1"/>
    </source>
</evidence>
<dbReference type="GeneID" id="20831813"/>
<keyword evidence="1" id="KW-0812">Transmembrane</keyword>
<dbReference type="RefSeq" id="XP_009848114.1">
    <property type="nucleotide sequence ID" value="XM_009849812.1"/>
</dbReference>
<protein>
    <submittedName>
        <fullName evidence="2">Uncharacterized protein</fullName>
    </submittedName>
</protein>
<accession>F8MAM5</accession>
<sequence length="116" mass="13009">MRTIGSSCTSLGLSLGWRGEFRSLIGFSFHCRLEHEPSQRSTVYELVSHHRYCSPYSWAAGVVDGMAIVMVVVVVGACLDHNSYIESWWIAILLRRMPFPIQAEIGIVRSIPIEVA</sequence>
<evidence type="ECO:0000313" key="3">
    <source>
        <dbReference type="Proteomes" id="UP000008065"/>
    </source>
</evidence>
<dbReference type="KEGG" id="nte:NEUTE1DRAFT98105"/>
<name>F8MAM5_NEUT8</name>
<feature type="transmembrane region" description="Helical" evidence="1">
    <location>
        <begin position="56"/>
        <end position="79"/>
    </location>
</feature>
<gene>
    <name evidence="2" type="ORF">NEUTE1DRAFT_98105</name>
</gene>
<organism evidence="2 3">
    <name type="scientific">Neurospora tetrasperma (strain FGSC 2508 / ATCC MYA-4615 / P0657)</name>
    <dbReference type="NCBI Taxonomy" id="510951"/>
    <lineage>
        <taxon>Eukaryota</taxon>
        <taxon>Fungi</taxon>
        <taxon>Dikarya</taxon>
        <taxon>Ascomycota</taxon>
        <taxon>Pezizomycotina</taxon>
        <taxon>Sordariomycetes</taxon>
        <taxon>Sordariomycetidae</taxon>
        <taxon>Sordariales</taxon>
        <taxon>Sordariaceae</taxon>
        <taxon>Neurospora</taxon>
    </lineage>
</organism>